<sequence>MRPVQRCLARTLLPLLPAGRPEGTVPGRRAVLFDHVQGTVDQRRAAGAWHAGACLQAGRMPEDTWSLRLPFERKIKVDDSVCAACGVAPQDAAATTASM</sequence>
<reference evidence="2" key="1">
    <citation type="journal article" date="2019" name="Int. J. Syst. Evol. Microbiol.">
        <title>The Global Catalogue of Microorganisms (GCM) 10K type strain sequencing project: providing services to taxonomists for standard genome sequencing and annotation.</title>
        <authorList>
            <consortium name="The Broad Institute Genomics Platform"/>
            <consortium name="The Broad Institute Genome Sequencing Center for Infectious Disease"/>
            <person name="Wu L."/>
            <person name="Ma J."/>
        </authorList>
    </citation>
    <scope>NUCLEOTIDE SEQUENCE [LARGE SCALE GENOMIC DNA]</scope>
    <source>
        <strain evidence="2">CGMCC 1.15931</strain>
    </source>
</reference>
<evidence type="ECO:0000313" key="2">
    <source>
        <dbReference type="Proteomes" id="UP000622638"/>
    </source>
</evidence>
<evidence type="ECO:0000313" key="1">
    <source>
        <dbReference type="EMBL" id="GGB97472.1"/>
    </source>
</evidence>
<dbReference type="EMBL" id="BMKG01000007">
    <property type="protein sequence ID" value="GGB97472.1"/>
    <property type="molecule type" value="Genomic_DNA"/>
</dbReference>
<organism evidence="1 2">
    <name type="scientific">Pseudoduganella buxea</name>
    <dbReference type="NCBI Taxonomy" id="1949069"/>
    <lineage>
        <taxon>Bacteria</taxon>
        <taxon>Pseudomonadati</taxon>
        <taxon>Pseudomonadota</taxon>
        <taxon>Betaproteobacteria</taxon>
        <taxon>Burkholderiales</taxon>
        <taxon>Oxalobacteraceae</taxon>
        <taxon>Telluria group</taxon>
        <taxon>Pseudoduganella</taxon>
    </lineage>
</organism>
<dbReference type="Proteomes" id="UP000622638">
    <property type="component" value="Unassembled WGS sequence"/>
</dbReference>
<accession>A0ABQ1KGB7</accession>
<name>A0ABQ1KGB7_9BURK</name>
<protein>
    <submittedName>
        <fullName evidence="1">Uncharacterized protein</fullName>
    </submittedName>
</protein>
<gene>
    <name evidence="1" type="ORF">GCM10011572_19230</name>
</gene>
<proteinExistence type="predicted"/>
<comment type="caution">
    <text evidence="1">The sequence shown here is derived from an EMBL/GenBank/DDBJ whole genome shotgun (WGS) entry which is preliminary data.</text>
</comment>
<keyword evidence="2" id="KW-1185">Reference proteome</keyword>